<evidence type="ECO:0000313" key="3">
    <source>
        <dbReference type="Proteomes" id="UP000007590"/>
    </source>
</evidence>
<sequence length="340" mass="38872">MPHTSINDTVKTFASLGKVLFNPSDELNSLINSAEHYNTWFTPDYTKEAILAIARSLSEENLSKWLSAYTDKWSQSDAKTVGLILAGNIPLVGFHDILCVLISGHKALIKLSSQDNKLIPYILKELIKINPIYADKFEFIERLNVFDAVIATGSNNSSRYFDHYFGKYPHIIRKNRNSVAVLTGNETPEDFNQLGKDIFWYFGLGCRNVSKLYVPNGYSFIKFFEGIESYKPIIYHNKYANNFDYNLTLLMMNRIKYYENNFLMLSENAGYASPISSLHYEFYEDEAALKQRLKDDAEQIQCVVSKGGSFGNSLPFGKAQQPELWDYADGVDTMEFLLEM</sequence>
<dbReference type="GO" id="GO:0003995">
    <property type="term" value="F:acyl-CoA dehydrogenase activity"/>
    <property type="evidence" value="ECO:0007669"/>
    <property type="project" value="InterPro"/>
</dbReference>
<protein>
    <submittedName>
        <fullName evidence="2">Acyl-CoA reductase (LuxC)</fullName>
    </submittedName>
</protein>
<dbReference type="OrthoDB" id="1522941at2"/>
<dbReference type="STRING" id="929556.Solca_0914"/>
<dbReference type="eggNOG" id="COG1012">
    <property type="taxonomic scope" value="Bacteria"/>
</dbReference>
<dbReference type="InterPro" id="IPR008670">
    <property type="entry name" value="CoA_reduct_LuxC"/>
</dbReference>
<dbReference type="AlphaFoldDB" id="H8KV29"/>
<accession>H8KV29</accession>
<dbReference type="EMBL" id="CP003349">
    <property type="protein sequence ID" value="AFD06029.1"/>
    <property type="molecule type" value="Genomic_DNA"/>
</dbReference>
<name>H8KV29_SOLCM</name>
<dbReference type="KEGG" id="scn:Solca_0914"/>
<evidence type="ECO:0000256" key="1">
    <source>
        <dbReference type="ARBA" id="ARBA00022857"/>
    </source>
</evidence>
<evidence type="ECO:0000313" key="2">
    <source>
        <dbReference type="EMBL" id="AFD06029.1"/>
    </source>
</evidence>
<dbReference type="GO" id="GO:0008218">
    <property type="term" value="P:bioluminescence"/>
    <property type="evidence" value="ECO:0007669"/>
    <property type="project" value="InterPro"/>
</dbReference>
<keyword evidence="1" id="KW-0521">NADP</keyword>
<organism evidence="2 3">
    <name type="scientific">Solitalea canadensis (strain ATCC 29591 / DSM 3403 / JCM 21819 / LMG 8368 / NBRC 15130 / NCIMB 12057 / USAM 9D)</name>
    <name type="common">Flexibacter canadensis</name>
    <dbReference type="NCBI Taxonomy" id="929556"/>
    <lineage>
        <taxon>Bacteria</taxon>
        <taxon>Pseudomonadati</taxon>
        <taxon>Bacteroidota</taxon>
        <taxon>Sphingobacteriia</taxon>
        <taxon>Sphingobacteriales</taxon>
        <taxon>Sphingobacteriaceae</taxon>
        <taxon>Solitalea</taxon>
    </lineage>
</organism>
<keyword evidence="3" id="KW-1185">Reference proteome</keyword>
<dbReference type="RefSeq" id="WP_014679257.1">
    <property type="nucleotide sequence ID" value="NC_017770.1"/>
</dbReference>
<reference evidence="2" key="1">
    <citation type="submission" date="2012-02" db="EMBL/GenBank/DDBJ databases">
        <title>The complete genome of Solitalea canadensis DSM 3403.</title>
        <authorList>
            <consortium name="US DOE Joint Genome Institute (JGI-PGF)"/>
            <person name="Lucas S."/>
            <person name="Copeland A."/>
            <person name="Lapidus A."/>
            <person name="Glavina del Rio T."/>
            <person name="Dalin E."/>
            <person name="Tice H."/>
            <person name="Bruce D."/>
            <person name="Goodwin L."/>
            <person name="Pitluck S."/>
            <person name="Peters L."/>
            <person name="Ovchinnikova G."/>
            <person name="Lu M."/>
            <person name="Kyrpides N."/>
            <person name="Mavromatis K."/>
            <person name="Ivanova N."/>
            <person name="Brettin T."/>
            <person name="Detter J.C."/>
            <person name="Han C."/>
            <person name="Larimer F."/>
            <person name="Land M."/>
            <person name="Hauser L."/>
            <person name="Markowitz V."/>
            <person name="Cheng J.-F."/>
            <person name="Hugenholtz P."/>
            <person name="Woyke T."/>
            <person name="Wu D."/>
            <person name="Spring S."/>
            <person name="Schroeder M."/>
            <person name="Kopitz M."/>
            <person name="Brambilla E."/>
            <person name="Klenk H.-P."/>
            <person name="Eisen J.A."/>
        </authorList>
    </citation>
    <scope>NUCLEOTIDE SEQUENCE</scope>
    <source>
        <strain evidence="2">DSM 3403</strain>
    </source>
</reference>
<dbReference type="Pfam" id="PF05893">
    <property type="entry name" value="LuxC"/>
    <property type="match status" value="1"/>
</dbReference>
<proteinExistence type="predicted"/>
<gene>
    <name evidence="2" type="ordered locus">Solca_0914</name>
</gene>
<dbReference type="HOGENOM" id="CLU_050037_0_0_10"/>
<dbReference type="Proteomes" id="UP000007590">
    <property type="component" value="Chromosome"/>
</dbReference>